<evidence type="ECO:0000259" key="3">
    <source>
        <dbReference type="Pfam" id="PF13511"/>
    </source>
</evidence>
<dbReference type="Proteomes" id="UP000321110">
    <property type="component" value="Unassembled WGS sequence"/>
</dbReference>
<accession>A0A5C7WDT7</accession>
<feature type="region of interest" description="Disordered" evidence="1">
    <location>
        <begin position="50"/>
        <end position="80"/>
    </location>
</feature>
<dbReference type="InterPro" id="IPR025392">
    <property type="entry name" value="DUF4124"/>
</dbReference>
<feature type="signal peptide" evidence="2">
    <location>
        <begin position="1"/>
        <end position="19"/>
    </location>
</feature>
<feature type="chain" id="PRO_5022927628" evidence="2">
    <location>
        <begin position="20"/>
        <end position="160"/>
    </location>
</feature>
<feature type="compositionally biased region" description="Low complexity" evidence="1">
    <location>
        <begin position="61"/>
        <end position="80"/>
    </location>
</feature>
<evidence type="ECO:0000256" key="2">
    <source>
        <dbReference type="SAM" id="SignalP"/>
    </source>
</evidence>
<feature type="domain" description="DUF4124" evidence="3">
    <location>
        <begin position="10"/>
        <end position="51"/>
    </location>
</feature>
<reference evidence="4 5" key="1">
    <citation type="submission" date="2018-09" db="EMBL/GenBank/DDBJ databases">
        <title>Metagenome Assembled Genomes from an Advanced Water Purification Facility.</title>
        <authorList>
            <person name="Stamps B.W."/>
            <person name="Spear J.R."/>
        </authorList>
    </citation>
    <scope>NUCLEOTIDE SEQUENCE [LARGE SCALE GENOMIC DNA]</scope>
    <source>
        <strain evidence="4">Bin_52_1</strain>
    </source>
</reference>
<protein>
    <submittedName>
        <fullName evidence="4">DUF4124 domain-containing protein</fullName>
    </submittedName>
</protein>
<sequence>MDRRVLLLAAMLAAGDAAAAKLNKCVDEGGHVTFTQAACPGGAAGETIKVESGGSGMSLGPSASPSSVEPAPAEQAAGGKVNVVGGGSSCDGGSDQEIRTAIVRNQIYPGMTAKQAIQSWGKPSEINRSSSGDDQWVYYRGPVDMQFVYVDQNGCVTAWN</sequence>
<dbReference type="AlphaFoldDB" id="A0A5C7WDT7"/>
<organism evidence="4 5">
    <name type="scientific">Aquipseudomonas alcaligenes</name>
    <name type="common">Pseudomonas alcaligenes</name>
    <dbReference type="NCBI Taxonomy" id="43263"/>
    <lineage>
        <taxon>Bacteria</taxon>
        <taxon>Pseudomonadati</taxon>
        <taxon>Pseudomonadota</taxon>
        <taxon>Gammaproteobacteria</taxon>
        <taxon>Pseudomonadales</taxon>
        <taxon>Pseudomonadaceae</taxon>
        <taxon>Aquipseudomonas</taxon>
    </lineage>
</organism>
<evidence type="ECO:0000256" key="1">
    <source>
        <dbReference type="SAM" id="MobiDB-lite"/>
    </source>
</evidence>
<evidence type="ECO:0000313" key="4">
    <source>
        <dbReference type="EMBL" id="TXI34775.1"/>
    </source>
</evidence>
<keyword evidence="2" id="KW-0732">Signal</keyword>
<dbReference type="EMBL" id="SSFO01000057">
    <property type="protein sequence ID" value="TXI34775.1"/>
    <property type="molecule type" value="Genomic_DNA"/>
</dbReference>
<gene>
    <name evidence="4" type="ORF">E6Q69_03240</name>
</gene>
<name>A0A5C7WDT7_AQUAC</name>
<comment type="caution">
    <text evidence="4">The sequence shown here is derived from an EMBL/GenBank/DDBJ whole genome shotgun (WGS) entry which is preliminary data.</text>
</comment>
<dbReference type="Pfam" id="PF13511">
    <property type="entry name" value="DUF4124"/>
    <property type="match status" value="1"/>
</dbReference>
<proteinExistence type="predicted"/>
<evidence type="ECO:0000313" key="5">
    <source>
        <dbReference type="Proteomes" id="UP000321110"/>
    </source>
</evidence>